<gene>
    <name evidence="1" type="ORF">DM02DRAFT_415852</name>
</gene>
<evidence type="ECO:0000313" key="2">
    <source>
        <dbReference type="Proteomes" id="UP000244855"/>
    </source>
</evidence>
<sequence>MNRNGHPNIELTHPLQQLFILHQSWQSENYGRLVHDRYFPYPDRRSAPSLEPTYHRAHHIGSYMEKRELHGTTPHQSLRNPFTCTNHVFLSCRLLREVPNARGYGWIGRRLTTSCFRLYNPEPELGLIEAPLPTVNTTDDLMNPPEPNLLEQLIKTKMKRGVGKAVIVPRSNETYGHGTYIEASIWKDELALLLAAVDDAKSNCTL</sequence>
<dbReference type="OrthoDB" id="9972683at2759"/>
<protein>
    <submittedName>
        <fullName evidence="1">Uncharacterized protein</fullName>
    </submittedName>
</protein>
<keyword evidence="2" id="KW-1185">Reference proteome</keyword>
<reference evidence="1 2" key="1">
    <citation type="journal article" date="2018" name="Sci. Rep.">
        <title>Comparative genomics provides insights into the lifestyle and reveals functional heterogeneity of dark septate endophytic fungi.</title>
        <authorList>
            <person name="Knapp D.G."/>
            <person name="Nemeth J.B."/>
            <person name="Barry K."/>
            <person name="Hainaut M."/>
            <person name="Henrissat B."/>
            <person name="Johnson J."/>
            <person name="Kuo A."/>
            <person name="Lim J.H.P."/>
            <person name="Lipzen A."/>
            <person name="Nolan M."/>
            <person name="Ohm R.A."/>
            <person name="Tamas L."/>
            <person name="Grigoriev I.V."/>
            <person name="Spatafora J.W."/>
            <person name="Nagy L.G."/>
            <person name="Kovacs G.M."/>
        </authorList>
    </citation>
    <scope>NUCLEOTIDE SEQUENCE [LARGE SCALE GENOMIC DNA]</scope>
    <source>
        <strain evidence="1 2">DSE2036</strain>
    </source>
</reference>
<dbReference type="Proteomes" id="UP000244855">
    <property type="component" value="Unassembled WGS sequence"/>
</dbReference>
<proteinExistence type="predicted"/>
<dbReference type="STRING" id="97972.A0A2V1DNX2"/>
<evidence type="ECO:0000313" key="1">
    <source>
        <dbReference type="EMBL" id="PVH99836.1"/>
    </source>
</evidence>
<accession>A0A2V1DNX2</accession>
<organism evidence="1 2">
    <name type="scientific">Periconia macrospinosa</name>
    <dbReference type="NCBI Taxonomy" id="97972"/>
    <lineage>
        <taxon>Eukaryota</taxon>
        <taxon>Fungi</taxon>
        <taxon>Dikarya</taxon>
        <taxon>Ascomycota</taxon>
        <taxon>Pezizomycotina</taxon>
        <taxon>Dothideomycetes</taxon>
        <taxon>Pleosporomycetidae</taxon>
        <taxon>Pleosporales</taxon>
        <taxon>Massarineae</taxon>
        <taxon>Periconiaceae</taxon>
        <taxon>Periconia</taxon>
    </lineage>
</organism>
<dbReference type="EMBL" id="KZ805384">
    <property type="protein sequence ID" value="PVH99836.1"/>
    <property type="molecule type" value="Genomic_DNA"/>
</dbReference>
<dbReference type="AlphaFoldDB" id="A0A2V1DNX2"/>
<name>A0A2V1DNX2_9PLEO</name>